<accession>A0ABD4UDK4</accession>
<dbReference type="EMBL" id="JYMX02000008">
    <property type="protein sequence ID" value="MCW3712137.1"/>
    <property type="molecule type" value="Genomic_DNA"/>
</dbReference>
<reference evidence="1 2" key="2">
    <citation type="journal article" date="2017" name="Front. Microbiol.">
        <title>Genomics Reveals a Unique Clone of Burkholderia cenocepacia Harboring an Actively Excising Novel Genomic Island.</title>
        <authorList>
            <person name="Patil P.P."/>
            <person name="Mali S."/>
            <person name="Midha S."/>
            <person name="Gautam V."/>
            <person name="Dash L."/>
            <person name="Kumar S."/>
            <person name="Shastri J."/>
            <person name="Singhal L."/>
            <person name="Patil P.B."/>
        </authorList>
    </citation>
    <scope>NUCLEOTIDE SEQUENCE [LARGE SCALE GENOMIC DNA]</scope>
    <source>
        <strain evidence="1 2">BC-19</strain>
    </source>
</reference>
<dbReference type="Proteomes" id="UP000191686">
    <property type="component" value="Unassembled WGS sequence"/>
</dbReference>
<evidence type="ECO:0000313" key="1">
    <source>
        <dbReference type="EMBL" id="MCW3712137.1"/>
    </source>
</evidence>
<dbReference type="RefSeq" id="WP_080323393.1">
    <property type="nucleotide sequence ID" value="NZ_JYMX02000008.1"/>
</dbReference>
<evidence type="ECO:0000313" key="2">
    <source>
        <dbReference type="Proteomes" id="UP000191686"/>
    </source>
</evidence>
<protein>
    <recommendedName>
        <fullName evidence="3">Tsi6 domain-containing protein</fullName>
    </recommendedName>
</protein>
<dbReference type="AlphaFoldDB" id="A0ABD4UDK4"/>
<organism evidence="1 2">
    <name type="scientific">Burkholderia cenocepacia</name>
    <dbReference type="NCBI Taxonomy" id="95486"/>
    <lineage>
        <taxon>Bacteria</taxon>
        <taxon>Pseudomonadati</taxon>
        <taxon>Pseudomonadota</taxon>
        <taxon>Betaproteobacteria</taxon>
        <taxon>Burkholderiales</taxon>
        <taxon>Burkholderiaceae</taxon>
        <taxon>Burkholderia</taxon>
        <taxon>Burkholderia cepacia complex</taxon>
    </lineage>
</organism>
<comment type="caution">
    <text evidence="1">The sequence shown here is derived from an EMBL/GenBank/DDBJ whole genome shotgun (WGS) entry which is preliminary data.</text>
</comment>
<reference evidence="1 2" key="1">
    <citation type="journal article" date="2017" name="Front. Microbiol.">
        <title>Genomics reveals a unique clone of Burkholderia cenocepacia harbouring an actively excising novel genomic island.</title>
        <authorList>
            <person name="Patil P."/>
            <person name="Mali S."/>
            <person name="Midha S."/>
            <person name="Gautam V."/>
            <person name="Dash L."/>
            <person name="Kumar S."/>
            <person name="Shastri J."/>
            <person name="Singhal L."/>
            <person name="Patil P.B."/>
        </authorList>
    </citation>
    <scope>NUCLEOTIDE SEQUENCE [LARGE SCALE GENOMIC DNA]</scope>
    <source>
        <strain evidence="1 2">BC-19</strain>
    </source>
</reference>
<name>A0ABD4UDK4_9BURK</name>
<evidence type="ECO:0008006" key="3">
    <source>
        <dbReference type="Google" id="ProtNLM"/>
    </source>
</evidence>
<sequence length="82" mass="9575">MVNEIYVNQLGEILKELKNHKTFYDEYRRSSPAYGIFKARDDYLLEILLAMGEKFNTSSPDYAQAVQLLNEVLSYHDTNIPK</sequence>
<proteinExistence type="predicted"/>
<gene>
    <name evidence="1" type="ORF">UE95_012645</name>
</gene>